<dbReference type="Proteomes" id="UP001160301">
    <property type="component" value="Unassembled WGS sequence"/>
</dbReference>
<gene>
    <name evidence="2" type="ORF">QHF89_46560</name>
</gene>
<evidence type="ECO:0008006" key="4">
    <source>
        <dbReference type="Google" id="ProtNLM"/>
    </source>
</evidence>
<evidence type="ECO:0000256" key="1">
    <source>
        <dbReference type="SAM" id="MobiDB-lite"/>
    </source>
</evidence>
<evidence type="ECO:0000313" key="3">
    <source>
        <dbReference type="Proteomes" id="UP001160301"/>
    </source>
</evidence>
<dbReference type="InterPro" id="IPR013325">
    <property type="entry name" value="RNA_pol_sigma_r2"/>
</dbReference>
<dbReference type="EMBL" id="JARZHI010000104">
    <property type="protein sequence ID" value="MDI1437058.1"/>
    <property type="molecule type" value="Genomic_DNA"/>
</dbReference>
<dbReference type="SUPFAM" id="SSF88946">
    <property type="entry name" value="Sigma2 domain of RNA polymerase sigma factors"/>
    <property type="match status" value="1"/>
</dbReference>
<feature type="region of interest" description="Disordered" evidence="1">
    <location>
        <begin position="176"/>
        <end position="198"/>
    </location>
</feature>
<protein>
    <recommendedName>
        <fullName evidence="4">Sigma-70 family RNA polymerase sigma factor</fullName>
    </recommendedName>
</protein>
<proteinExistence type="predicted"/>
<evidence type="ECO:0000313" key="2">
    <source>
        <dbReference type="EMBL" id="MDI1437058.1"/>
    </source>
</evidence>
<keyword evidence="3" id="KW-1185">Reference proteome</keyword>
<sequence length="198" mass="22006">MSRYHRPEGGAAPVVVADADEVVRLRPMLTRYLRKIGVDELYIPDLIQETISTTWEALHEGRVRGGDDLKPEQALCGFARQTAWRHAMNLMRRASMRLEIPMSAIQSPPDLVTPDPMSEIEARDLLTWVMKSRPKLASIVLLAARGLIGPEAARAMGHGLTAHYAHVQKLRAALRAVGAAPAPKQAPRPTWKSRKRGR</sequence>
<name>A0ABT6P953_9BACT</name>
<dbReference type="RefSeq" id="WP_136968971.1">
    <property type="nucleotide sequence ID" value="NZ_JARZHI010000104.1"/>
</dbReference>
<organism evidence="2 3">
    <name type="scientific">Polyangium sorediatum</name>
    <dbReference type="NCBI Taxonomy" id="889274"/>
    <lineage>
        <taxon>Bacteria</taxon>
        <taxon>Pseudomonadati</taxon>
        <taxon>Myxococcota</taxon>
        <taxon>Polyangia</taxon>
        <taxon>Polyangiales</taxon>
        <taxon>Polyangiaceae</taxon>
        <taxon>Polyangium</taxon>
    </lineage>
</organism>
<accession>A0ABT6P953</accession>
<dbReference type="Gene3D" id="1.10.1740.10">
    <property type="match status" value="1"/>
</dbReference>
<comment type="caution">
    <text evidence="2">The sequence shown here is derived from an EMBL/GenBank/DDBJ whole genome shotgun (WGS) entry which is preliminary data.</text>
</comment>
<reference evidence="2 3" key="1">
    <citation type="submission" date="2023-04" db="EMBL/GenBank/DDBJ databases">
        <title>The genome sequence of Polyangium sorediatum DSM14670.</title>
        <authorList>
            <person name="Zhang X."/>
        </authorList>
    </citation>
    <scope>NUCLEOTIDE SEQUENCE [LARGE SCALE GENOMIC DNA]</scope>
    <source>
        <strain evidence="2 3">DSM 14670</strain>
    </source>
</reference>